<dbReference type="Gene3D" id="3.40.50.2000">
    <property type="entry name" value="Glycogen Phosphorylase B"/>
    <property type="match status" value="1"/>
</dbReference>
<reference evidence="9 10" key="1">
    <citation type="journal article" date="2018" name="Sci. Rep.">
        <title>Raphidocelis subcapitata (=Pseudokirchneriella subcapitata) provides an insight into genome evolution and environmental adaptations in the Sphaeropleales.</title>
        <authorList>
            <person name="Suzuki S."/>
            <person name="Yamaguchi H."/>
            <person name="Nakajima N."/>
            <person name="Kawachi M."/>
        </authorList>
    </citation>
    <scope>NUCLEOTIDE SEQUENCE [LARGE SCALE GENOMIC DNA]</scope>
    <source>
        <strain evidence="9 10">NIES-35</strain>
    </source>
</reference>
<protein>
    <recommendedName>
        <fullName evidence="2">monogalactosyldiacylglycerol synthase</fullName>
        <ecNumber evidence="2">2.4.1.46</ecNumber>
    </recommendedName>
</protein>
<comment type="similarity">
    <text evidence="1">Belongs to the glycosyltransferase 28 family.</text>
</comment>
<feature type="region of interest" description="Disordered" evidence="6">
    <location>
        <begin position="37"/>
        <end position="85"/>
    </location>
</feature>
<dbReference type="AlphaFoldDB" id="A0A2V0NLV4"/>
<dbReference type="SUPFAM" id="SSF53756">
    <property type="entry name" value="UDP-Glycosyltransferase/glycogen phosphorylase"/>
    <property type="match status" value="1"/>
</dbReference>
<accession>A0A2V0NLV4</accession>
<name>A0A2V0NLV4_9CHLO</name>
<evidence type="ECO:0000256" key="2">
    <source>
        <dbReference type="ARBA" id="ARBA00012615"/>
    </source>
</evidence>
<dbReference type="PANTHER" id="PTHR43025">
    <property type="entry name" value="MONOGALACTOSYLDIACYLGLYCEROL SYNTHASE"/>
    <property type="match status" value="1"/>
</dbReference>
<keyword evidence="4" id="KW-0808">Transferase</keyword>
<evidence type="ECO:0000256" key="6">
    <source>
        <dbReference type="SAM" id="MobiDB-lite"/>
    </source>
</evidence>
<dbReference type="Proteomes" id="UP000247498">
    <property type="component" value="Unassembled WGS sequence"/>
</dbReference>
<dbReference type="InParanoid" id="A0A2V0NLV4"/>
<proteinExistence type="inferred from homology"/>
<evidence type="ECO:0000313" key="9">
    <source>
        <dbReference type="EMBL" id="GBF88428.1"/>
    </source>
</evidence>
<dbReference type="Pfam" id="PF06925">
    <property type="entry name" value="MGDG_synth"/>
    <property type="match status" value="1"/>
</dbReference>
<feature type="domain" description="Glycosyl transferase family 28 C-terminal" evidence="7">
    <location>
        <begin position="352"/>
        <end position="446"/>
    </location>
</feature>
<comment type="caution">
    <text evidence="9">The sequence shown here is derived from an EMBL/GenBank/DDBJ whole genome shotgun (WGS) entry which is preliminary data.</text>
</comment>
<dbReference type="InterPro" id="IPR007235">
    <property type="entry name" value="Glyco_trans_28_C"/>
</dbReference>
<dbReference type="InterPro" id="IPR009695">
    <property type="entry name" value="Diacylglyc_glucosyltr_N"/>
</dbReference>
<dbReference type="PANTHER" id="PTHR43025:SF3">
    <property type="entry name" value="MONOGALACTOSYLDIACYLGLYCEROL SYNTHASE 1, CHLOROPLASTIC"/>
    <property type="match status" value="1"/>
</dbReference>
<comment type="subcellular location">
    <subcellularLocation>
        <location evidence="5">Plastid</location>
        <location evidence="5">Chloroplast membrane</location>
    </subcellularLocation>
</comment>
<dbReference type="GO" id="GO:0009247">
    <property type="term" value="P:glycolipid biosynthetic process"/>
    <property type="evidence" value="ECO:0007669"/>
    <property type="project" value="InterPro"/>
</dbReference>
<dbReference type="OrthoDB" id="200404at2759"/>
<dbReference type="GO" id="GO:0031969">
    <property type="term" value="C:chloroplast membrane"/>
    <property type="evidence" value="ECO:0007669"/>
    <property type="project" value="UniProtKB-SubCell"/>
</dbReference>
<sequence length="550" mass="57892">MFPGTLSDRDLQVPNLLPPTTLTGLLLGGSGSGHFVHAPAAGRPLREPYGHRLGSAGPGRRVPTASGRAPGSDAGSGASGWLRGPTPLGGASWRARLGGIIFGAGAGAAGGGAFCPPAKADLLRLWPFPGRRKKAGRKTQKTILIMMSNTGGGHKASAEALQQAFREEYGDKYRVLIVDMWKEHTPSPFNRLCDSYSFLVKHGVLWRLTYGMMQPRLIHGPYFSAVQAFVARQLSCAFDAYDPDLVVSVHPLMQHIPVRVLAARAAETGAPPPPFATVVTDFTTCHNTWFYPGVTRCFVPTDYCRNLAVAMGVAADKIVTHGLPIRPIFSKRLPSKSALRSKLGMKKDPPAILLVGGGEGMGALEATVRELDARLGGAAQVAVICGRNRRLLERLRATVWPGGTHVAAVGFVDNVHEWMAAADTIITKAGPGTIAEALISGLPILLNGNVPCQEEGNIPYVVDNGVGAFETDPARIADIVAAWLDPANRAEFDAMSRRARALGRPRAVYNIARDLAAITEEGAAARAEAAAAGGGKAGGRAAAAPALVMA</sequence>
<evidence type="ECO:0000256" key="3">
    <source>
        <dbReference type="ARBA" id="ARBA00022676"/>
    </source>
</evidence>
<dbReference type="Pfam" id="PF04101">
    <property type="entry name" value="Glyco_tran_28_C"/>
    <property type="match status" value="1"/>
</dbReference>
<dbReference type="FunCoup" id="A0A2V0NLV4">
    <property type="interactions" value="300"/>
</dbReference>
<feature type="domain" description="Diacylglycerol glucosyltransferase N-terminal" evidence="8">
    <location>
        <begin position="154"/>
        <end position="325"/>
    </location>
</feature>
<evidence type="ECO:0000256" key="1">
    <source>
        <dbReference type="ARBA" id="ARBA00006962"/>
    </source>
</evidence>
<dbReference type="EC" id="2.4.1.46" evidence="2"/>
<evidence type="ECO:0000259" key="8">
    <source>
        <dbReference type="Pfam" id="PF06925"/>
    </source>
</evidence>
<dbReference type="EMBL" id="BDRX01000005">
    <property type="protein sequence ID" value="GBF88428.1"/>
    <property type="molecule type" value="Genomic_DNA"/>
</dbReference>
<evidence type="ECO:0000259" key="7">
    <source>
        <dbReference type="Pfam" id="PF04101"/>
    </source>
</evidence>
<feature type="compositionally biased region" description="Low complexity" evidence="6">
    <location>
        <begin position="65"/>
        <end position="80"/>
    </location>
</feature>
<evidence type="ECO:0000313" key="10">
    <source>
        <dbReference type="Proteomes" id="UP000247498"/>
    </source>
</evidence>
<dbReference type="InterPro" id="IPR050519">
    <property type="entry name" value="Glycosyltransf_28_UgtP"/>
</dbReference>
<dbReference type="GO" id="GO:0046509">
    <property type="term" value="F:1,2-diacylglycerol 3-beta-galactosyltransferase activity"/>
    <property type="evidence" value="ECO:0007669"/>
    <property type="project" value="UniProtKB-EC"/>
</dbReference>
<keyword evidence="10" id="KW-1185">Reference proteome</keyword>
<gene>
    <name evidence="9" type="ORF">Rsub_01140</name>
</gene>
<organism evidence="9 10">
    <name type="scientific">Raphidocelis subcapitata</name>
    <dbReference type="NCBI Taxonomy" id="307507"/>
    <lineage>
        <taxon>Eukaryota</taxon>
        <taxon>Viridiplantae</taxon>
        <taxon>Chlorophyta</taxon>
        <taxon>core chlorophytes</taxon>
        <taxon>Chlorophyceae</taxon>
        <taxon>CS clade</taxon>
        <taxon>Sphaeropleales</taxon>
        <taxon>Selenastraceae</taxon>
        <taxon>Raphidocelis</taxon>
    </lineage>
</organism>
<keyword evidence="3" id="KW-0328">Glycosyltransferase</keyword>
<dbReference type="STRING" id="307507.A0A2V0NLV4"/>
<evidence type="ECO:0000256" key="5">
    <source>
        <dbReference type="ARBA" id="ARBA00046299"/>
    </source>
</evidence>
<evidence type="ECO:0000256" key="4">
    <source>
        <dbReference type="ARBA" id="ARBA00022679"/>
    </source>
</evidence>